<keyword evidence="3 9" id="KW-1133">Transmembrane helix</keyword>
<dbReference type="PANTHER" id="PTHR24238:SF47">
    <property type="entry name" value="ECDYSTEROIDS_DOPAMINE RECEPTOR-RELATED"/>
    <property type="match status" value="1"/>
</dbReference>
<comment type="similarity">
    <text evidence="8">Belongs to the G-protein coupled receptor 1 family.</text>
</comment>
<feature type="transmembrane region" description="Helical" evidence="9">
    <location>
        <begin position="54"/>
        <end position="76"/>
    </location>
</feature>
<evidence type="ECO:0000256" key="5">
    <source>
        <dbReference type="ARBA" id="ARBA00023136"/>
    </source>
</evidence>
<accession>A0A8B8EL28</accession>
<gene>
    <name evidence="12" type="primary">LOC111135090</name>
</gene>
<keyword evidence="6 8" id="KW-0675">Receptor</keyword>
<dbReference type="AlphaFoldDB" id="A0A8B8EL28"/>
<feature type="transmembrane region" description="Helical" evidence="9">
    <location>
        <begin position="91"/>
        <end position="113"/>
    </location>
</feature>
<dbReference type="GeneID" id="111135090"/>
<evidence type="ECO:0000256" key="9">
    <source>
        <dbReference type="SAM" id="Phobius"/>
    </source>
</evidence>
<keyword evidence="2 8" id="KW-0812">Transmembrane</keyword>
<dbReference type="Pfam" id="PF00001">
    <property type="entry name" value="7tm_1"/>
    <property type="match status" value="1"/>
</dbReference>
<dbReference type="OrthoDB" id="5969463at2759"/>
<evidence type="ECO:0000256" key="3">
    <source>
        <dbReference type="ARBA" id="ARBA00022989"/>
    </source>
</evidence>
<protein>
    <submittedName>
        <fullName evidence="12">Neuropeptide Y receptor type 4-like</fullName>
    </submittedName>
</protein>
<feature type="domain" description="G-protein coupled receptors family 1 profile" evidence="10">
    <location>
        <begin position="34"/>
        <end position="383"/>
    </location>
</feature>
<dbReference type="Gene3D" id="1.20.1070.10">
    <property type="entry name" value="Rhodopsin 7-helix transmembrane proteins"/>
    <property type="match status" value="1"/>
</dbReference>
<comment type="subcellular location">
    <subcellularLocation>
        <location evidence="1">Membrane</location>
        <topology evidence="1">Multi-pass membrane protein</topology>
    </subcellularLocation>
</comment>
<dbReference type="KEGG" id="cvn:111135090"/>
<sequence length="401" mass="45891">MGGLSESLQNHVDYPDILVVIGYLMTFSLAGSVGNAFVIYIFSRKREKSTTTIFILVLAMTDFFTCLVIIPFTIYYEVMAKRINNDVQCKVYTFLITSNIPFSAFIMVLIAFDRYFKICRPWNQCLDIRMSKKIIVAVLVFALSLGIIPSLTHGVYPISEETSAKDNHITSLVNDSDKQYALNGSVMETVNITTYEYLGYKLDLSRNESSNSSGTKNPYEGYCIPVQMYFSQSFMMNYQNFYASLFLISCAFVTVLYSLIFKSITMRRYRKSKRAYAGVDRRTSHTITNTCTTRLTASDTPAAENYNNSRRLTNNNYVTESKRSVRNKLRLANIKTAGILFVVTIVFILAFLPAWLMSIRVIKAEIIVYYLYFSHNIANPVIYAFFNVTFRKDVKNAVYCK</sequence>
<dbReference type="PROSITE" id="PS50262">
    <property type="entry name" value="G_PROTEIN_RECEP_F1_2"/>
    <property type="match status" value="1"/>
</dbReference>
<feature type="transmembrane region" description="Helical" evidence="9">
    <location>
        <begin position="20"/>
        <end position="42"/>
    </location>
</feature>
<dbReference type="InterPro" id="IPR017452">
    <property type="entry name" value="GPCR_Rhodpsn_7TM"/>
</dbReference>
<dbReference type="GO" id="GO:0016020">
    <property type="term" value="C:membrane"/>
    <property type="evidence" value="ECO:0007669"/>
    <property type="project" value="UniProtKB-SubCell"/>
</dbReference>
<evidence type="ECO:0000313" key="12">
    <source>
        <dbReference type="RefSeq" id="XP_022340531.1"/>
    </source>
</evidence>
<evidence type="ECO:0000256" key="4">
    <source>
        <dbReference type="ARBA" id="ARBA00023040"/>
    </source>
</evidence>
<evidence type="ECO:0000256" key="2">
    <source>
        <dbReference type="ARBA" id="ARBA00022692"/>
    </source>
</evidence>
<feature type="transmembrane region" description="Helical" evidence="9">
    <location>
        <begin position="332"/>
        <end position="355"/>
    </location>
</feature>
<dbReference type="SUPFAM" id="SSF81321">
    <property type="entry name" value="Family A G protein-coupled receptor-like"/>
    <property type="match status" value="1"/>
</dbReference>
<evidence type="ECO:0000256" key="6">
    <source>
        <dbReference type="ARBA" id="ARBA00023170"/>
    </source>
</evidence>
<evidence type="ECO:0000256" key="7">
    <source>
        <dbReference type="ARBA" id="ARBA00023224"/>
    </source>
</evidence>
<dbReference type="RefSeq" id="XP_022340531.1">
    <property type="nucleotide sequence ID" value="XM_022484823.1"/>
</dbReference>
<dbReference type="PRINTS" id="PR00237">
    <property type="entry name" value="GPCRRHODOPSN"/>
</dbReference>
<name>A0A8B8EL28_CRAVI</name>
<reference evidence="12" key="1">
    <citation type="submission" date="2025-08" db="UniProtKB">
        <authorList>
            <consortium name="RefSeq"/>
        </authorList>
    </citation>
    <scope>IDENTIFICATION</scope>
    <source>
        <tissue evidence="12">Whole sample</tissue>
    </source>
</reference>
<dbReference type="InterPro" id="IPR000276">
    <property type="entry name" value="GPCR_Rhodpsn"/>
</dbReference>
<proteinExistence type="inferred from homology"/>
<evidence type="ECO:0000256" key="8">
    <source>
        <dbReference type="RuleBase" id="RU000688"/>
    </source>
</evidence>
<evidence type="ECO:0000256" key="1">
    <source>
        <dbReference type="ARBA" id="ARBA00004141"/>
    </source>
</evidence>
<dbReference type="GO" id="GO:0004930">
    <property type="term" value="F:G protein-coupled receptor activity"/>
    <property type="evidence" value="ECO:0007669"/>
    <property type="project" value="UniProtKB-KW"/>
</dbReference>
<evidence type="ECO:0000259" key="10">
    <source>
        <dbReference type="PROSITE" id="PS50262"/>
    </source>
</evidence>
<organism evidence="11 12">
    <name type="scientific">Crassostrea virginica</name>
    <name type="common">Eastern oyster</name>
    <dbReference type="NCBI Taxonomy" id="6565"/>
    <lineage>
        <taxon>Eukaryota</taxon>
        <taxon>Metazoa</taxon>
        <taxon>Spiralia</taxon>
        <taxon>Lophotrochozoa</taxon>
        <taxon>Mollusca</taxon>
        <taxon>Bivalvia</taxon>
        <taxon>Autobranchia</taxon>
        <taxon>Pteriomorphia</taxon>
        <taxon>Ostreida</taxon>
        <taxon>Ostreoidea</taxon>
        <taxon>Ostreidae</taxon>
        <taxon>Crassostrea</taxon>
    </lineage>
</organism>
<dbReference type="PANTHER" id="PTHR24238">
    <property type="entry name" value="G-PROTEIN COUPLED RECEPTOR"/>
    <property type="match status" value="1"/>
</dbReference>
<evidence type="ECO:0000313" key="11">
    <source>
        <dbReference type="Proteomes" id="UP000694844"/>
    </source>
</evidence>
<keyword evidence="4 8" id="KW-0297">G-protein coupled receptor</keyword>
<feature type="transmembrane region" description="Helical" evidence="9">
    <location>
        <begin position="241"/>
        <end position="261"/>
    </location>
</feature>
<dbReference type="CDD" id="cd00637">
    <property type="entry name" value="7tm_classA_rhodopsin-like"/>
    <property type="match status" value="1"/>
</dbReference>
<feature type="transmembrane region" description="Helical" evidence="9">
    <location>
        <begin position="367"/>
        <end position="386"/>
    </location>
</feature>
<keyword evidence="7 8" id="KW-0807">Transducer</keyword>
<dbReference type="PROSITE" id="PS00237">
    <property type="entry name" value="G_PROTEIN_RECEP_F1_1"/>
    <property type="match status" value="1"/>
</dbReference>
<feature type="transmembrane region" description="Helical" evidence="9">
    <location>
        <begin position="134"/>
        <end position="156"/>
    </location>
</feature>
<dbReference type="Proteomes" id="UP000694844">
    <property type="component" value="Chromosome 5"/>
</dbReference>
<keyword evidence="5 9" id="KW-0472">Membrane</keyword>
<keyword evidence="11" id="KW-1185">Reference proteome</keyword>